<keyword evidence="8 10" id="KW-0460">Magnesium</keyword>
<accession>A0A151LQK8</accession>
<comment type="similarity">
    <text evidence="1 10">Belongs to the tRNA(His) guanylyltransferase family.</text>
</comment>
<evidence type="ECO:0000313" key="17">
    <source>
        <dbReference type="Proteomes" id="UP000076004"/>
    </source>
</evidence>
<feature type="binding site" evidence="11">
    <location>
        <begin position="75"/>
        <end position="76"/>
    </location>
    <ligand>
        <name>GTP</name>
        <dbReference type="ChEBI" id="CHEBI:37565"/>
    </ligand>
</feature>
<feature type="binding site" evidence="12">
    <location>
        <position position="29"/>
    </location>
    <ligand>
        <name>Mg(2+)</name>
        <dbReference type="ChEBI" id="CHEBI:18420"/>
        <label>1</label>
        <note>catalytic</note>
    </ligand>
</feature>
<dbReference type="InterPro" id="IPR025845">
    <property type="entry name" value="Thg1_C_dom"/>
</dbReference>
<dbReference type="GO" id="GO:0008193">
    <property type="term" value="F:tRNA guanylyltransferase activity"/>
    <property type="evidence" value="ECO:0007669"/>
    <property type="project" value="UniProtKB-UniRule"/>
</dbReference>
<sequence>MANSKFSYVKLFEEERKILLNCYFIVRIDGCDFKHFVKAHNYNKPNDMEGLNLMNECALDILKKFDDIDLCYGHSDEYSFLFNKSTKLWNRRYDKILTNVVSYFTSCFLYKWKDVFQKELLYAPSFDARIVVYPNEKEIKDYFSWRQVDCHINTQYNECFWNLIRHGNYTNDEAHKFLLTTQTKDKNELLFSRFNINYNNLPEIFRRGTIIIRNKTFQKNNEGLGTIYNNDTTNNIDDNNNNDNDTSNNIDNNNNNNTFIDNNDIKKFEKLRNESLPKFIISHENLVSEKFWDKYDYIFKKKKDLEKK</sequence>
<comment type="caution">
    <text evidence="16">The sequence shown here is derived from an EMBL/GenBank/DDBJ whole genome shotgun (WGS) entry which is preliminary data.</text>
</comment>
<keyword evidence="6 10" id="KW-0479">Metal-binding</keyword>
<evidence type="ECO:0000256" key="3">
    <source>
        <dbReference type="ARBA" id="ARBA00022679"/>
    </source>
</evidence>
<organism evidence="16 17">
    <name type="scientific">Plasmodium gaboni</name>
    <dbReference type="NCBI Taxonomy" id="647221"/>
    <lineage>
        <taxon>Eukaryota</taxon>
        <taxon>Sar</taxon>
        <taxon>Alveolata</taxon>
        <taxon>Apicomplexa</taxon>
        <taxon>Aconoidasida</taxon>
        <taxon>Haemosporida</taxon>
        <taxon>Plasmodiidae</taxon>
        <taxon>Plasmodium</taxon>
        <taxon>Plasmodium (Laverania)</taxon>
    </lineage>
</organism>
<evidence type="ECO:0000256" key="8">
    <source>
        <dbReference type="ARBA" id="ARBA00022842"/>
    </source>
</evidence>
<feature type="binding site" evidence="12">
    <location>
        <position position="29"/>
    </location>
    <ligand>
        <name>Mg(2+)</name>
        <dbReference type="ChEBI" id="CHEBI:18420"/>
        <label>2</label>
        <note>catalytic</note>
    </ligand>
</feature>
<dbReference type="EMBL" id="LVLB01000008">
    <property type="protein sequence ID" value="KYO01369.1"/>
    <property type="molecule type" value="Genomic_DNA"/>
</dbReference>
<evidence type="ECO:0000259" key="14">
    <source>
        <dbReference type="Pfam" id="PF04446"/>
    </source>
</evidence>
<evidence type="ECO:0000256" key="4">
    <source>
        <dbReference type="ARBA" id="ARBA00022694"/>
    </source>
</evidence>
<gene>
    <name evidence="16" type="ORF">PGSY75_0723000</name>
</gene>
<feature type="binding site" evidence="12">
    <location>
        <position position="76"/>
    </location>
    <ligand>
        <name>Mg(2+)</name>
        <dbReference type="ChEBI" id="CHEBI:18420"/>
        <label>2</label>
        <note>catalytic</note>
    </ligand>
</feature>
<reference evidence="16 17" key="1">
    <citation type="journal article" date="2016" name="Nat. Commun.">
        <title>Genomes of cryptic chimpanzee Plasmodium species reveal key evolutionary events leading to human malaria.</title>
        <authorList>
            <person name="Sundararaman S.A."/>
            <person name="Plenderleith L.J."/>
            <person name="Liu W."/>
            <person name="Loy D.E."/>
            <person name="Learn G.H."/>
            <person name="Li Y."/>
            <person name="Shaw K.S."/>
            <person name="Ayouba A."/>
            <person name="Peeters M."/>
            <person name="Speede S."/>
            <person name="Shaw G.M."/>
            <person name="Bushman F.D."/>
            <person name="Brisson D."/>
            <person name="Rayner J.C."/>
            <person name="Sharp P.M."/>
            <person name="Hahn B.H."/>
        </authorList>
    </citation>
    <scope>NUCLEOTIDE SEQUENCE [LARGE SCALE GENOMIC DNA]</scope>
    <source>
        <strain evidence="16 17">SY75</strain>
    </source>
</reference>
<dbReference type="Gene3D" id="3.30.70.3000">
    <property type="match status" value="1"/>
</dbReference>
<dbReference type="Pfam" id="PF14413">
    <property type="entry name" value="Thg1C"/>
    <property type="match status" value="1"/>
</dbReference>
<comment type="function">
    <text evidence="10">Adds a GMP to the 5'-end of tRNA(His) after transcription and RNase P cleavage.</text>
</comment>
<dbReference type="Pfam" id="PF04446">
    <property type="entry name" value="Thg1"/>
    <property type="match status" value="1"/>
</dbReference>
<dbReference type="VEuPathDB" id="PlasmoDB:PGSY75_0723000"/>
<dbReference type="PIRSF" id="PIRSF028980">
    <property type="entry name" value="tRNAHis_guanylyltransferase"/>
    <property type="match status" value="1"/>
</dbReference>
<evidence type="ECO:0000256" key="9">
    <source>
        <dbReference type="ARBA" id="ARBA00023134"/>
    </source>
</evidence>
<feature type="compositionally biased region" description="Low complexity" evidence="13">
    <location>
        <begin position="229"/>
        <end position="259"/>
    </location>
</feature>
<evidence type="ECO:0000256" key="10">
    <source>
        <dbReference type="PIRNR" id="PIRNR028980"/>
    </source>
</evidence>
<keyword evidence="7 10" id="KW-0547">Nucleotide-binding</keyword>
<comment type="catalytic activity">
    <reaction evidence="10">
        <text>a 5'-end ribonucleotide-tRNA(His) + GTP + ATP + H2O = a 5'-end phospho-guanosine-ribonucleotide-tRNA(His) + AMP + 2 diphosphate + H(+)</text>
        <dbReference type="Rhea" id="RHEA:54564"/>
        <dbReference type="Rhea" id="RHEA-COMP:14193"/>
        <dbReference type="Rhea" id="RHEA-COMP:14917"/>
        <dbReference type="ChEBI" id="CHEBI:15377"/>
        <dbReference type="ChEBI" id="CHEBI:15378"/>
        <dbReference type="ChEBI" id="CHEBI:30616"/>
        <dbReference type="ChEBI" id="CHEBI:33019"/>
        <dbReference type="ChEBI" id="CHEBI:37565"/>
        <dbReference type="ChEBI" id="CHEBI:138282"/>
        <dbReference type="ChEBI" id="CHEBI:141847"/>
        <dbReference type="ChEBI" id="CHEBI:456215"/>
        <dbReference type="EC" id="2.7.7.79"/>
    </reaction>
</comment>
<evidence type="ECO:0000313" key="16">
    <source>
        <dbReference type="EMBL" id="KYO01369.1"/>
    </source>
</evidence>
<dbReference type="GeneID" id="29775687"/>
<evidence type="ECO:0000256" key="12">
    <source>
        <dbReference type="PIRSR" id="PIRSR028980-2"/>
    </source>
</evidence>
<evidence type="ECO:0000256" key="1">
    <source>
        <dbReference type="ARBA" id="ARBA00010113"/>
    </source>
</evidence>
<keyword evidence="3 10" id="KW-0808">Transferase</keyword>
<dbReference type="GO" id="GO:0006400">
    <property type="term" value="P:tRNA modification"/>
    <property type="evidence" value="ECO:0007669"/>
    <property type="project" value="UniProtKB-UniRule"/>
</dbReference>
<dbReference type="EC" id="2.7.7.79" evidence="2 10"/>
<dbReference type="InterPro" id="IPR007537">
    <property type="entry name" value="tRNAHis_GuaTrfase_Thg1"/>
</dbReference>
<keyword evidence="4 10" id="KW-0819">tRNA processing</keyword>
<feature type="binding site" evidence="12">
    <location>
        <position position="76"/>
    </location>
    <ligand>
        <name>Mg(2+)</name>
        <dbReference type="ChEBI" id="CHEBI:18420"/>
        <label>1</label>
        <note>catalytic</note>
    </ligand>
</feature>
<keyword evidence="5 10" id="KW-0548">Nucleotidyltransferase</keyword>
<comment type="cofactor">
    <cofactor evidence="12">
        <name>Mg(2+)</name>
        <dbReference type="ChEBI" id="CHEBI:18420"/>
    </cofactor>
    <text evidence="12">Binds 2 magnesium ions per subunit.</text>
</comment>
<evidence type="ECO:0000256" key="11">
    <source>
        <dbReference type="PIRSR" id="PIRSR028980-1"/>
    </source>
</evidence>
<evidence type="ECO:0000259" key="15">
    <source>
        <dbReference type="Pfam" id="PF14413"/>
    </source>
</evidence>
<dbReference type="RefSeq" id="XP_018642573.1">
    <property type="nucleotide sequence ID" value="XM_018785072.1"/>
</dbReference>
<feature type="region of interest" description="Disordered" evidence="13">
    <location>
        <begin position="228"/>
        <end position="259"/>
    </location>
</feature>
<evidence type="ECO:0000256" key="7">
    <source>
        <dbReference type="ARBA" id="ARBA00022741"/>
    </source>
</evidence>
<dbReference type="PANTHER" id="PTHR12729:SF6">
    <property type="entry name" value="TRNA(HIS) GUANYLYLTRANSFERASE-RELATED"/>
    <property type="match status" value="1"/>
</dbReference>
<feature type="domain" description="Thg1 C-terminal" evidence="15">
    <location>
        <begin position="137"/>
        <end position="245"/>
    </location>
</feature>
<dbReference type="InterPro" id="IPR038469">
    <property type="entry name" value="tRNAHis_GuaTrfase_Thg1_sf"/>
</dbReference>
<dbReference type="PANTHER" id="PTHR12729">
    <property type="entry name" value="TRNA(HIS) GUANYLYLTRANSFERASE-RELATED"/>
    <property type="match status" value="1"/>
</dbReference>
<feature type="binding site" evidence="12">
    <location>
        <position position="30"/>
    </location>
    <ligand>
        <name>Mg(2+)</name>
        <dbReference type="ChEBI" id="CHEBI:18420"/>
        <label>1</label>
        <note>catalytic</note>
    </ligand>
</feature>
<dbReference type="Proteomes" id="UP000076004">
    <property type="component" value="Chromosome 7"/>
</dbReference>
<protein>
    <recommendedName>
        <fullName evidence="2 10">tRNA(His) guanylyltransferase</fullName>
        <ecNumber evidence="2 10">2.7.7.79</ecNumber>
    </recommendedName>
    <alternativeName>
        <fullName evidence="10">tRNA-histidine guanylyltransferase</fullName>
    </alternativeName>
</protein>
<feature type="domain" description="tRNAHis guanylyltransferase catalytic" evidence="14">
    <location>
        <begin position="7"/>
        <end position="134"/>
    </location>
</feature>
<dbReference type="KEGG" id="pgab:PGSY75_0723000"/>
<name>A0A151LQK8_9APIC</name>
<proteinExistence type="inferred from homology"/>
<evidence type="ECO:0000256" key="6">
    <source>
        <dbReference type="ARBA" id="ARBA00022723"/>
    </source>
</evidence>
<keyword evidence="9 10" id="KW-0342">GTP-binding</keyword>
<dbReference type="InterPro" id="IPR024956">
    <property type="entry name" value="tRNAHis_GuaTrfase_cat"/>
</dbReference>
<dbReference type="GO" id="GO:0005525">
    <property type="term" value="F:GTP binding"/>
    <property type="evidence" value="ECO:0007669"/>
    <property type="project" value="UniProtKB-UniRule"/>
</dbReference>
<evidence type="ECO:0000256" key="13">
    <source>
        <dbReference type="SAM" id="MobiDB-lite"/>
    </source>
</evidence>
<evidence type="ECO:0000256" key="2">
    <source>
        <dbReference type="ARBA" id="ARBA00012511"/>
    </source>
</evidence>
<dbReference type="GO" id="GO:0000287">
    <property type="term" value="F:magnesium ion binding"/>
    <property type="evidence" value="ECO:0007669"/>
    <property type="project" value="UniProtKB-UniRule"/>
</dbReference>
<evidence type="ECO:0000256" key="5">
    <source>
        <dbReference type="ARBA" id="ARBA00022695"/>
    </source>
</evidence>
<dbReference type="VEuPathDB" id="PlasmoDB:PGABG01_0720900"/>
<dbReference type="AlphaFoldDB" id="A0A151LQK8"/>